<keyword evidence="9 10" id="KW-0472">Membrane</keyword>
<dbReference type="PANTHER" id="PTHR35091">
    <property type="entry name" value="FLAGELLAR PROTEIN FLIL"/>
    <property type="match status" value="1"/>
</dbReference>
<dbReference type="EMBL" id="CXOI01000005">
    <property type="protein sequence ID" value="CTP82686.1"/>
    <property type="molecule type" value="Genomic_DNA"/>
</dbReference>
<evidence type="ECO:0000256" key="11">
    <source>
        <dbReference type="SAM" id="MobiDB-lite"/>
    </source>
</evidence>
<evidence type="ECO:0000256" key="1">
    <source>
        <dbReference type="ARBA" id="ARBA00002254"/>
    </source>
</evidence>
<evidence type="ECO:0000256" key="5">
    <source>
        <dbReference type="ARBA" id="ARBA00022500"/>
    </source>
</evidence>
<keyword evidence="7 10" id="KW-0283">Flagellar rotation</keyword>
<reference evidence="13" key="1">
    <citation type="submission" date="2015-07" db="EMBL/GenBank/DDBJ databases">
        <authorList>
            <person name="Wibberg D."/>
        </authorList>
    </citation>
    <scope>NUCLEOTIDE SEQUENCE [LARGE SCALE GENOMIC DNA]</scope>
</reference>
<keyword evidence="8 10" id="KW-1133">Transmembrane helix</keyword>
<keyword evidence="13" id="KW-1185">Reference proteome</keyword>
<feature type="region of interest" description="Disordered" evidence="11">
    <location>
        <begin position="1"/>
        <end position="23"/>
    </location>
</feature>
<dbReference type="PANTHER" id="PTHR35091:SF2">
    <property type="entry name" value="FLAGELLAR PROTEIN FLIL"/>
    <property type="match status" value="1"/>
</dbReference>
<keyword evidence="4" id="KW-1003">Cell membrane</keyword>
<evidence type="ECO:0000256" key="6">
    <source>
        <dbReference type="ARBA" id="ARBA00022692"/>
    </source>
</evidence>
<comment type="function">
    <text evidence="1 10">Controls the rotational direction of flagella during chemotaxis.</text>
</comment>
<evidence type="ECO:0000256" key="2">
    <source>
        <dbReference type="ARBA" id="ARBA00004162"/>
    </source>
</evidence>
<evidence type="ECO:0000313" key="13">
    <source>
        <dbReference type="Proteomes" id="UP000046187"/>
    </source>
</evidence>
<evidence type="ECO:0000256" key="9">
    <source>
        <dbReference type="ARBA" id="ARBA00023136"/>
    </source>
</evidence>
<dbReference type="GO" id="GO:0006935">
    <property type="term" value="P:chemotaxis"/>
    <property type="evidence" value="ECO:0007669"/>
    <property type="project" value="UniProtKB-KW"/>
</dbReference>
<evidence type="ECO:0000313" key="12">
    <source>
        <dbReference type="EMBL" id="CTP82686.1"/>
    </source>
</evidence>
<keyword evidence="12" id="KW-0969">Cilium</keyword>
<proteinExistence type="inferred from homology"/>
<evidence type="ECO:0000256" key="4">
    <source>
        <dbReference type="ARBA" id="ARBA00022475"/>
    </source>
</evidence>
<dbReference type="Proteomes" id="UP000046187">
    <property type="component" value="Unassembled WGS sequence"/>
</dbReference>
<name>A0A0K2ZC13_9XANT</name>
<keyword evidence="10" id="KW-0997">Cell inner membrane</keyword>
<gene>
    <name evidence="12" type="primary">fliL</name>
    <name evidence="12" type="ORF">XTALMG727_0363</name>
</gene>
<organism evidence="12 13">
    <name type="scientific">Xanthomonas graminis pv. arrhenatheri LMG 727</name>
    <dbReference type="NCBI Taxonomy" id="1195923"/>
    <lineage>
        <taxon>Bacteria</taxon>
        <taxon>Pseudomonadati</taxon>
        <taxon>Pseudomonadota</taxon>
        <taxon>Gammaproteobacteria</taxon>
        <taxon>Lysobacterales</taxon>
        <taxon>Lysobacteraceae</taxon>
        <taxon>Xanthomonas</taxon>
        <taxon>Xanthomonas translucens group</taxon>
        <taxon>Xanthomonas graminis</taxon>
    </lineage>
</organism>
<keyword evidence="6 10" id="KW-0812">Transmembrane</keyword>
<dbReference type="AlphaFoldDB" id="A0A0K2ZC13"/>
<dbReference type="GO" id="GO:0009425">
    <property type="term" value="C:bacterial-type flagellum basal body"/>
    <property type="evidence" value="ECO:0007669"/>
    <property type="project" value="InterPro"/>
</dbReference>
<dbReference type="InterPro" id="IPR005503">
    <property type="entry name" value="FliL"/>
</dbReference>
<comment type="similarity">
    <text evidence="3 10">Belongs to the FliL family.</text>
</comment>
<keyword evidence="5 10" id="KW-0145">Chemotaxis</keyword>
<dbReference type="RefSeq" id="WP_053834001.1">
    <property type="nucleotide sequence ID" value="NZ_CXOI01000005.1"/>
</dbReference>
<dbReference type="Pfam" id="PF03748">
    <property type="entry name" value="FliL"/>
    <property type="match status" value="1"/>
</dbReference>
<accession>A0A0K2ZC13</accession>
<keyword evidence="12" id="KW-0282">Flagellum</keyword>
<comment type="subcellular location">
    <subcellularLocation>
        <location evidence="10">Cell inner membrane</location>
    </subcellularLocation>
    <subcellularLocation>
        <location evidence="2">Cell membrane</location>
        <topology evidence="2">Single-pass membrane protein</topology>
    </subcellularLocation>
</comment>
<evidence type="ECO:0000256" key="3">
    <source>
        <dbReference type="ARBA" id="ARBA00008281"/>
    </source>
</evidence>
<keyword evidence="12" id="KW-0966">Cell projection</keyword>
<evidence type="ECO:0000256" key="7">
    <source>
        <dbReference type="ARBA" id="ARBA00022779"/>
    </source>
</evidence>
<evidence type="ECO:0000256" key="8">
    <source>
        <dbReference type="ARBA" id="ARBA00022989"/>
    </source>
</evidence>
<dbReference type="GO" id="GO:0071978">
    <property type="term" value="P:bacterial-type flagellum-dependent swarming motility"/>
    <property type="evidence" value="ECO:0007669"/>
    <property type="project" value="TreeGrafter"/>
</dbReference>
<feature type="transmembrane region" description="Helical" evidence="10">
    <location>
        <begin position="30"/>
        <end position="52"/>
    </location>
</feature>
<evidence type="ECO:0000256" key="10">
    <source>
        <dbReference type="RuleBase" id="RU364125"/>
    </source>
</evidence>
<sequence length="178" mass="18995">MAAAADKSKKSADAKDPKEAPEGGKSKKKLLIIVIAAVLVLGGGGAGAWFFLKKPDAAHGKPAAKPAELPKPAQYFAMDPAFVVNLNGSQDDGPHYLQMEVQLMTRDPEELKLITENAPAIRAHLLMLFSQVQAQDIADIAGRKKLQAAALADAQKLMTAETGKKCVEELLFTSFVTQ</sequence>
<dbReference type="GO" id="GO:0005886">
    <property type="term" value="C:plasma membrane"/>
    <property type="evidence" value="ECO:0007669"/>
    <property type="project" value="UniProtKB-SubCell"/>
</dbReference>
<protein>
    <recommendedName>
        <fullName evidence="10">Flagellar protein FliL</fullName>
    </recommendedName>
</protein>